<keyword evidence="3" id="KW-1185">Reference proteome</keyword>
<reference evidence="2" key="3">
    <citation type="submission" date="2015-06" db="UniProtKB">
        <authorList>
            <consortium name="EnsemblProtists"/>
        </authorList>
    </citation>
    <scope>IDENTIFICATION</scope>
</reference>
<sequence>MRFEMLTVLRACNARLIAVGGMCPDNSDALYSKDWNPKYSRKELIEHGVWMTKKQLRKEKRAEEESVHHHFS</sequence>
<proteinExistence type="predicted"/>
<dbReference type="GeneID" id="17307692"/>
<dbReference type="Proteomes" id="UP000011087">
    <property type="component" value="Unassembled WGS sequence"/>
</dbReference>
<protein>
    <submittedName>
        <fullName evidence="1 2">Uncharacterized protein</fullName>
    </submittedName>
</protein>
<dbReference type="HOGENOM" id="CLU_202138_0_0_1"/>
<dbReference type="EMBL" id="JH992977">
    <property type="protein sequence ID" value="EKX50712.1"/>
    <property type="molecule type" value="Genomic_DNA"/>
</dbReference>
<accession>L1JQH6</accession>
<dbReference type="RefSeq" id="XP_005837692.1">
    <property type="nucleotide sequence ID" value="XM_005837635.1"/>
</dbReference>
<evidence type="ECO:0000313" key="2">
    <source>
        <dbReference type="EnsemblProtists" id="EKX50712"/>
    </source>
</evidence>
<reference evidence="1 3" key="1">
    <citation type="journal article" date="2012" name="Nature">
        <title>Algal genomes reveal evolutionary mosaicism and the fate of nucleomorphs.</title>
        <authorList>
            <consortium name="DOE Joint Genome Institute"/>
            <person name="Curtis B.A."/>
            <person name="Tanifuji G."/>
            <person name="Burki F."/>
            <person name="Gruber A."/>
            <person name="Irimia M."/>
            <person name="Maruyama S."/>
            <person name="Arias M.C."/>
            <person name="Ball S.G."/>
            <person name="Gile G.H."/>
            <person name="Hirakawa Y."/>
            <person name="Hopkins J.F."/>
            <person name="Kuo A."/>
            <person name="Rensing S.A."/>
            <person name="Schmutz J."/>
            <person name="Symeonidi A."/>
            <person name="Elias M."/>
            <person name="Eveleigh R.J."/>
            <person name="Herman E.K."/>
            <person name="Klute M.J."/>
            <person name="Nakayama T."/>
            <person name="Obornik M."/>
            <person name="Reyes-Prieto A."/>
            <person name="Armbrust E.V."/>
            <person name="Aves S.J."/>
            <person name="Beiko R.G."/>
            <person name="Coutinho P."/>
            <person name="Dacks J.B."/>
            <person name="Durnford D.G."/>
            <person name="Fast N.M."/>
            <person name="Green B.R."/>
            <person name="Grisdale C.J."/>
            <person name="Hempel F."/>
            <person name="Henrissat B."/>
            <person name="Hoppner M.P."/>
            <person name="Ishida K."/>
            <person name="Kim E."/>
            <person name="Koreny L."/>
            <person name="Kroth P.G."/>
            <person name="Liu Y."/>
            <person name="Malik S.B."/>
            <person name="Maier U.G."/>
            <person name="McRose D."/>
            <person name="Mock T."/>
            <person name="Neilson J.A."/>
            <person name="Onodera N.T."/>
            <person name="Poole A.M."/>
            <person name="Pritham E.J."/>
            <person name="Richards T.A."/>
            <person name="Rocap G."/>
            <person name="Roy S.W."/>
            <person name="Sarai C."/>
            <person name="Schaack S."/>
            <person name="Shirato S."/>
            <person name="Slamovits C.H."/>
            <person name="Spencer D.F."/>
            <person name="Suzuki S."/>
            <person name="Worden A.Z."/>
            <person name="Zauner S."/>
            <person name="Barry K."/>
            <person name="Bell C."/>
            <person name="Bharti A.K."/>
            <person name="Crow J.A."/>
            <person name="Grimwood J."/>
            <person name="Kramer R."/>
            <person name="Lindquist E."/>
            <person name="Lucas S."/>
            <person name="Salamov A."/>
            <person name="McFadden G.I."/>
            <person name="Lane C.E."/>
            <person name="Keeling P.J."/>
            <person name="Gray M.W."/>
            <person name="Grigoriev I.V."/>
            <person name="Archibald J.M."/>
        </authorList>
    </citation>
    <scope>NUCLEOTIDE SEQUENCE</scope>
    <source>
        <strain evidence="1 3">CCMP2712</strain>
    </source>
</reference>
<dbReference type="EnsemblProtists" id="EKX50712">
    <property type="protein sequence ID" value="EKX50712"/>
    <property type="gene ID" value="GUITHDRAFT_151058"/>
</dbReference>
<gene>
    <name evidence="1" type="ORF">GUITHDRAFT_151058</name>
</gene>
<evidence type="ECO:0000313" key="1">
    <source>
        <dbReference type="EMBL" id="EKX50712.1"/>
    </source>
</evidence>
<evidence type="ECO:0000313" key="3">
    <source>
        <dbReference type="Proteomes" id="UP000011087"/>
    </source>
</evidence>
<organism evidence="1">
    <name type="scientific">Guillardia theta (strain CCMP2712)</name>
    <name type="common">Cryptophyte</name>
    <dbReference type="NCBI Taxonomy" id="905079"/>
    <lineage>
        <taxon>Eukaryota</taxon>
        <taxon>Cryptophyceae</taxon>
        <taxon>Pyrenomonadales</taxon>
        <taxon>Geminigeraceae</taxon>
        <taxon>Guillardia</taxon>
    </lineage>
</organism>
<dbReference type="PaxDb" id="55529-EKX50712"/>
<dbReference type="AlphaFoldDB" id="L1JQH6"/>
<name>L1JQH6_GUITC</name>
<dbReference type="KEGG" id="gtt:GUITHDRAFT_151058"/>
<reference evidence="3" key="2">
    <citation type="submission" date="2012-11" db="EMBL/GenBank/DDBJ databases">
        <authorList>
            <person name="Kuo A."/>
            <person name="Curtis B.A."/>
            <person name="Tanifuji G."/>
            <person name="Burki F."/>
            <person name="Gruber A."/>
            <person name="Irimia M."/>
            <person name="Maruyama S."/>
            <person name="Arias M.C."/>
            <person name="Ball S.G."/>
            <person name="Gile G.H."/>
            <person name="Hirakawa Y."/>
            <person name="Hopkins J.F."/>
            <person name="Rensing S.A."/>
            <person name="Schmutz J."/>
            <person name="Symeonidi A."/>
            <person name="Elias M."/>
            <person name="Eveleigh R.J."/>
            <person name="Herman E.K."/>
            <person name="Klute M.J."/>
            <person name="Nakayama T."/>
            <person name="Obornik M."/>
            <person name="Reyes-Prieto A."/>
            <person name="Armbrust E.V."/>
            <person name="Aves S.J."/>
            <person name="Beiko R.G."/>
            <person name="Coutinho P."/>
            <person name="Dacks J.B."/>
            <person name="Durnford D.G."/>
            <person name="Fast N.M."/>
            <person name="Green B.R."/>
            <person name="Grisdale C."/>
            <person name="Hempe F."/>
            <person name="Henrissat B."/>
            <person name="Hoppner M.P."/>
            <person name="Ishida K.-I."/>
            <person name="Kim E."/>
            <person name="Koreny L."/>
            <person name="Kroth P.G."/>
            <person name="Liu Y."/>
            <person name="Malik S.-B."/>
            <person name="Maier U.G."/>
            <person name="McRose D."/>
            <person name="Mock T."/>
            <person name="Neilson J.A."/>
            <person name="Onodera N.T."/>
            <person name="Poole A.M."/>
            <person name="Pritham E.J."/>
            <person name="Richards T.A."/>
            <person name="Rocap G."/>
            <person name="Roy S.W."/>
            <person name="Sarai C."/>
            <person name="Schaack S."/>
            <person name="Shirato S."/>
            <person name="Slamovits C.H."/>
            <person name="Spencer D.F."/>
            <person name="Suzuki S."/>
            <person name="Worden A.Z."/>
            <person name="Zauner S."/>
            <person name="Barry K."/>
            <person name="Bell C."/>
            <person name="Bharti A.K."/>
            <person name="Crow J.A."/>
            <person name="Grimwood J."/>
            <person name="Kramer R."/>
            <person name="Lindquist E."/>
            <person name="Lucas S."/>
            <person name="Salamov A."/>
            <person name="McFadden G.I."/>
            <person name="Lane C.E."/>
            <person name="Keeling P.J."/>
            <person name="Gray M.W."/>
            <person name="Grigoriev I.V."/>
            <person name="Archibald J.M."/>
        </authorList>
    </citation>
    <scope>NUCLEOTIDE SEQUENCE</scope>
    <source>
        <strain evidence="3">CCMP2712</strain>
    </source>
</reference>